<evidence type="ECO:0000313" key="2">
    <source>
        <dbReference type="EMBL" id="UOB17259.1"/>
    </source>
</evidence>
<feature type="chain" id="PRO_5039129645" evidence="1">
    <location>
        <begin position="20"/>
        <end position="251"/>
    </location>
</feature>
<reference evidence="2" key="1">
    <citation type="submission" date="2022-03" db="EMBL/GenBank/DDBJ databases">
        <title>Description of Abyssus ytuae gen. nov., sp. nov., a novel member of the family Flavobacteriaceae isolated from the sediment of Mariana Trench.</title>
        <authorList>
            <person name="Zhang J."/>
            <person name="Xu X."/>
        </authorList>
    </citation>
    <scope>NUCLEOTIDE SEQUENCE</scope>
    <source>
        <strain evidence="2">MT3330</strain>
    </source>
</reference>
<proteinExistence type="predicted"/>
<dbReference type="InterPro" id="IPR021457">
    <property type="entry name" value="DUF3108"/>
</dbReference>
<evidence type="ECO:0000256" key="1">
    <source>
        <dbReference type="SAM" id="SignalP"/>
    </source>
</evidence>
<keyword evidence="3" id="KW-1185">Reference proteome</keyword>
<dbReference type="KEGG" id="fbm:MQE35_16175"/>
<dbReference type="AlphaFoldDB" id="A0A9E7D2Z9"/>
<dbReference type="Proteomes" id="UP000831290">
    <property type="component" value="Chromosome"/>
</dbReference>
<keyword evidence="1" id="KW-0732">Signal</keyword>
<accession>A0A9E7D2Z9</accession>
<gene>
    <name evidence="2" type="ORF">MQE35_16175</name>
</gene>
<dbReference type="Pfam" id="PF11306">
    <property type="entry name" value="DUF3108"/>
    <property type="match status" value="1"/>
</dbReference>
<organism evidence="2 3">
    <name type="scientific">Abyssalbus ytuae</name>
    <dbReference type="NCBI Taxonomy" id="2926907"/>
    <lineage>
        <taxon>Bacteria</taxon>
        <taxon>Pseudomonadati</taxon>
        <taxon>Bacteroidota</taxon>
        <taxon>Flavobacteriia</taxon>
        <taxon>Flavobacteriales</taxon>
        <taxon>Flavobacteriaceae</taxon>
        <taxon>Abyssalbus</taxon>
    </lineage>
</organism>
<evidence type="ECO:0000313" key="3">
    <source>
        <dbReference type="Proteomes" id="UP000831290"/>
    </source>
</evidence>
<dbReference type="RefSeq" id="WP_255842586.1">
    <property type="nucleotide sequence ID" value="NZ_CP094358.1"/>
</dbReference>
<feature type="signal peptide" evidence="1">
    <location>
        <begin position="1"/>
        <end position="19"/>
    </location>
</feature>
<name>A0A9E7D2Z9_9FLAO</name>
<dbReference type="EMBL" id="CP094358">
    <property type="protein sequence ID" value="UOB17259.1"/>
    <property type="molecule type" value="Genomic_DNA"/>
</dbReference>
<sequence>MKPTLLIITAFLCMSVLNAQNNTSITSNEKLVYDVSYNMSDELKTQVARLTMETSPVTISGSPLIHLQCKALTYDKWNNYFKIRDLYESYVDSSNLKPFLFKKIANEGGNIQEYKYVYNYEEDKIIVSNKTTSKDQALKPEIKDIISTIYNLRNLDFTQLKTRETFPVKFLFEGQEYSLLVKLLGKGKIGAGPLGTKQCYKLAVGNSEEELKSRRQNIIWLTADAKKIPVEAILTIPLGSGHIKLISANGI</sequence>
<protein>
    <submittedName>
        <fullName evidence="2">DUF3108 domain-containing protein</fullName>
    </submittedName>
</protein>